<organism evidence="5 6">
    <name type="scientific">Capnocytophaga canis</name>
    <dbReference type="NCBI Taxonomy" id="1848903"/>
    <lineage>
        <taxon>Bacteria</taxon>
        <taxon>Pseudomonadati</taxon>
        <taxon>Bacteroidota</taxon>
        <taxon>Flavobacteriia</taxon>
        <taxon>Flavobacteriales</taxon>
        <taxon>Flavobacteriaceae</taxon>
        <taxon>Capnocytophaga</taxon>
    </lineage>
</organism>
<dbReference type="InterPro" id="IPR023227">
    <property type="entry name" value="SAM_OH_AdoTrfase_C_sf"/>
</dbReference>
<proteinExistence type="inferred from homology"/>
<evidence type="ECO:0000256" key="2">
    <source>
        <dbReference type="ARBA" id="ARBA00024035"/>
    </source>
</evidence>
<evidence type="ECO:0008006" key="7">
    <source>
        <dbReference type="Google" id="ProtNLM"/>
    </source>
</evidence>
<evidence type="ECO:0000313" key="5">
    <source>
        <dbReference type="EMBL" id="CEN48494.1"/>
    </source>
</evidence>
<dbReference type="PANTHER" id="PTHR35092:SF1">
    <property type="entry name" value="CHLORINASE MJ1651"/>
    <property type="match status" value="1"/>
</dbReference>
<reference evidence="5 6" key="1">
    <citation type="submission" date="2015-01" db="EMBL/GenBank/DDBJ databases">
        <authorList>
            <person name="Xiang T."/>
            <person name="Song Y."/>
            <person name="Huang L."/>
            <person name="Wang B."/>
            <person name="Wu P."/>
        </authorList>
    </citation>
    <scope>NUCLEOTIDE SEQUENCE [LARGE SCALE GENOMIC DNA]</scope>
    <source>
        <strain evidence="5 6">CcD38</strain>
    </source>
</reference>
<dbReference type="Gene3D" id="2.40.30.90">
    <property type="entry name" value="Bacterial fluorinating enzyme like"/>
    <property type="match status" value="1"/>
</dbReference>
<dbReference type="Proteomes" id="UP000045051">
    <property type="component" value="Unassembled WGS sequence"/>
</dbReference>
<evidence type="ECO:0000313" key="6">
    <source>
        <dbReference type="Proteomes" id="UP000045051"/>
    </source>
</evidence>
<name>A0A0B7ICM2_9FLAO</name>
<gene>
    <name evidence="5" type="ORF">CCAND38_60053</name>
</gene>
<keyword evidence="1" id="KW-0949">S-adenosyl-L-methionine</keyword>
<evidence type="ECO:0000256" key="1">
    <source>
        <dbReference type="ARBA" id="ARBA00022691"/>
    </source>
</evidence>
<dbReference type="InterPro" id="IPR046470">
    <property type="entry name" value="SAM_HAT_C"/>
</dbReference>
<evidence type="ECO:0000259" key="3">
    <source>
        <dbReference type="Pfam" id="PF01887"/>
    </source>
</evidence>
<feature type="domain" description="S-adenosyl-l-methionine hydroxide adenosyltransferase C-terminal" evidence="4">
    <location>
        <begin position="185"/>
        <end position="287"/>
    </location>
</feature>
<dbReference type="SUPFAM" id="SSF102522">
    <property type="entry name" value="Bacterial fluorinating enzyme, N-terminal domain"/>
    <property type="match status" value="1"/>
</dbReference>
<protein>
    <recommendedName>
        <fullName evidence="7">S-adenosyl-l-methionine hydroxide adenosyltransferase</fullName>
    </recommendedName>
</protein>
<sequence>MFTNIAFTKEKLIINTLRIITLTTDFGERDYAVAAVKGKIYTEIPNVAVVDISHLIAPFDVMQTHYILKNAYHHFPKGSVHIIGVDAEATPERKHLIMKLRGHYFIGADNGIFHLLSENESDVEVYELFNTTTKNQFPVLHFFPKVAKDLLEGIPLQVLGNRIEKCFEMTYFKPEVSDNKTFITGTVIYIDHYGNAVSNIPKSLFHEVGQGRPFEVIFNMYSFTKIHENYSDIIDFSIPKQRRAIPDGERLILFNSLDYLQVSVYKSNLHTVGGASSLLGIDYLDQVSIRFLDKKK</sequence>
<dbReference type="PANTHER" id="PTHR35092">
    <property type="entry name" value="CHLORINASE MJ1651"/>
    <property type="match status" value="1"/>
</dbReference>
<dbReference type="InterPro" id="IPR046469">
    <property type="entry name" value="SAM_HAT_N"/>
</dbReference>
<dbReference type="AlphaFoldDB" id="A0A0B7ICM2"/>
<keyword evidence="6" id="KW-1185">Reference proteome</keyword>
<dbReference type="InterPro" id="IPR023228">
    <property type="entry name" value="SAM_OH_AdoTrfase_N_sf"/>
</dbReference>
<comment type="similarity">
    <text evidence="2">Belongs to the SAM hydrolase / SAM-dependent halogenase family.</text>
</comment>
<dbReference type="PIRSF" id="PIRSF006779">
    <property type="entry name" value="UCP006779"/>
    <property type="match status" value="1"/>
</dbReference>
<dbReference type="Pfam" id="PF01887">
    <property type="entry name" value="SAM_HAT_N"/>
    <property type="match status" value="1"/>
</dbReference>
<dbReference type="SUPFAM" id="SSF101852">
    <property type="entry name" value="Bacterial fluorinating enzyme, C-terminal domain"/>
    <property type="match status" value="1"/>
</dbReference>
<dbReference type="Gene3D" id="3.40.50.10790">
    <property type="entry name" value="S-adenosyl-l-methionine hydroxide adenosyltransferase, N-terminal"/>
    <property type="match status" value="1"/>
</dbReference>
<dbReference type="Pfam" id="PF20257">
    <property type="entry name" value="SAM_HAT_C"/>
    <property type="match status" value="1"/>
</dbReference>
<accession>A0A0B7ICM2</accession>
<dbReference type="InterPro" id="IPR002747">
    <property type="entry name" value="SAM_OH_AdoTrfase"/>
</dbReference>
<dbReference type="EMBL" id="CDOI01000173">
    <property type="protein sequence ID" value="CEN48494.1"/>
    <property type="molecule type" value="Genomic_DNA"/>
</dbReference>
<feature type="domain" description="S-adenosyl-l-methionine hydroxide adenosyltransferase N-terminal" evidence="3">
    <location>
        <begin position="20"/>
        <end position="160"/>
    </location>
</feature>
<evidence type="ECO:0000259" key="4">
    <source>
        <dbReference type="Pfam" id="PF20257"/>
    </source>
</evidence>